<gene>
    <name evidence="2" type="ORF">D7M11_13105</name>
</gene>
<dbReference type="Gene3D" id="3.10.20.30">
    <property type="match status" value="1"/>
</dbReference>
<feature type="domain" description="2Fe-2S ferredoxin-type" evidence="1">
    <location>
        <begin position="1"/>
        <end position="97"/>
    </location>
</feature>
<evidence type="ECO:0000259" key="1">
    <source>
        <dbReference type="PROSITE" id="PS51085"/>
    </source>
</evidence>
<organism evidence="2 3">
    <name type="scientific">Paenibacillus ginsengarvi</name>
    <dbReference type="NCBI Taxonomy" id="400777"/>
    <lineage>
        <taxon>Bacteria</taxon>
        <taxon>Bacillati</taxon>
        <taxon>Bacillota</taxon>
        <taxon>Bacilli</taxon>
        <taxon>Bacillales</taxon>
        <taxon>Paenibacillaceae</taxon>
        <taxon>Paenibacillus</taxon>
    </lineage>
</organism>
<evidence type="ECO:0000313" key="2">
    <source>
        <dbReference type="EMBL" id="RKN84419.1"/>
    </source>
</evidence>
<dbReference type="CDD" id="cd00207">
    <property type="entry name" value="fer2"/>
    <property type="match status" value="1"/>
</dbReference>
<dbReference type="RefSeq" id="WP_120747675.1">
    <property type="nucleotide sequence ID" value="NZ_RBAH01000008.1"/>
</dbReference>
<dbReference type="GO" id="GO:0051536">
    <property type="term" value="F:iron-sulfur cluster binding"/>
    <property type="evidence" value="ECO:0007669"/>
    <property type="project" value="InterPro"/>
</dbReference>
<dbReference type="InterPro" id="IPR001041">
    <property type="entry name" value="2Fe-2S_ferredoxin-type"/>
</dbReference>
<dbReference type="PROSITE" id="PS51085">
    <property type="entry name" value="2FE2S_FER_2"/>
    <property type="match status" value="1"/>
</dbReference>
<dbReference type="OrthoDB" id="9807864at2"/>
<dbReference type="InterPro" id="IPR012675">
    <property type="entry name" value="Beta-grasp_dom_sf"/>
</dbReference>
<protein>
    <submittedName>
        <fullName evidence="2">(2Fe-2S)-binding protein</fullName>
    </submittedName>
</protein>
<name>A0A3B0CJG8_9BACL</name>
<dbReference type="AlphaFoldDB" id="A0A3B0CJG8"/>
<proteinExistence type="predicted"/>
<accession>A0A3B0CJG8</accession>
<keyword evidence="3" id="KW-1185">Reference proteome</keyword>
<dbReference type="Proteomes" id="UP000282311">
    <property type="component" value="Unassembled WGS sequence"/>
</dbReference>
<dbReference type="EMBL" id="RBAH01000008">
    <property type="protein sequence ID" value="RKN84419.1"/>
    <property type="molecule type" value="Genomic_DNA"/>
</dbReference>
<dbReference type="Pfam" id="PF00111">
    <property type="entry name" value="Fer2"/>
    <property type="match status" value="1"/>
</dbReference>
<dbReference type="InterPro" id="IPR036010">
    <property type="entry name" value="2Fe-2S_ferredoxin-like_sf"/>
</dbReference>
<sequence length="97" mass="10983">MIELKGRTVHKTVEPEVGKSILELALQHKIDWGFNCTRGTCARCRCFVSEGKDYLSPPNDAEYDRMDEDEIEEGYRLACQARIAAPGAVAVRLKTYF</sequence>
<comment type="caution">
    <text evidence="2">The sequence shown here is derived from an EMBL/GenBank/DDBJ whole genome shotgun (WGS) entry which is preliminary data.</text>
</comment>
<reference evidence="2 3" key="1">
    <citation type="journal article" date="2007" name="Int. J. Syst. Evol. Microbiol.">
        <title>Paenibacillus ginsengarvi sp. nov., isolated from soil from ginseng cultivation.</title>
        <authorList>
            <person name="Yoon M.H."/>
            <person name="Ten L.N."/>
            <person name="Im W.T."/>
        </authorList>
    </citation>
    <scope>NUCLEOTIDE SEQUENCE [LARGE SCALE GENOMIC DNA]</scope>
    <source>
        <strain evidence="2 3">KCTC 13059</strain>
    </source>
</reference>
<dbReference type="SUPFAM" id="SSF54292">
    <property type="entry name" value="2Fe-2S ferredoxin-like"/>
    <property type="match status" value="1"/>
</dbReference>
<evidence type="ECO:0000313" key="3">
    <source>
        <dbReference type="Proteomes" id="UP000282311"/>
    </source>
</evidence>